<comment type="caution">
    <text evidence="2">The sequence shown here is derived from an EMBL/GenBank/DDBJ whole genome shotgun (WGS) entry which is preliminary data.</text>
</comment>
<dbReference type="GO" id="GO:0003993">
    <property type="term" value="F:acid phosphatase activity"/>
    <property type="evidence" value="ECO:0007669"/>
    <property type="project" value="InterPro"/>
</dbReference>
<dbReference type="Proteomes" id="UP000230833">
    <property type="component" value="Unassembled WGS sequence"/>
</dbReference>
<dbReference type="EMBL" id="PCYL01000005">
    <property type="protein sequence ID" value="PIR47129.1"/>
    <property type="molecule type" value="Genomic_DNA"/>
</dbReference>
<evidence type="ECO:0000259" key="1">
    <source>
        <dbReference type="Pfam" id="PF01471"/>
    </source>
</evidence>
<feature type="domain" description="Peptidoglycan binding-like" evidence="1">
    <location>
        <begin position="49"/>
        <end position="97"/>
    </location>
</feature>
<dbReference type="GO" id="GO:0046872">
    <property type="term" value="F:metal ion binding"/>
    <property type="evidence" value="ECO:0007669"/>
    <property type="project" value="InterPro"/>
</dbReference>
<dbReference type="InterPro" id="IPR002477">
    <property type="entry name" value="Peptidoglycan-bd-like"/>
</dbReference>
<name>A0A2H0RKS2_9BACT</name>
<dbReference type="SUPFAM" id="SSF47090">
    <property type="entry name" value="PGBD-like"/>
    <property type="match status" value="1"/>
</dbReference>
<dbReference type="SUPFAM" id="SSF49363">
    <property type="entry name" value="Purple acid phosphatase, N-terminal domain"/>
    <property type="match status" value="1"/>
</dbReference>
<sequence length="235" mass="24631">MNNIISMQWSKKDTAYFVGATSVAIIVAIFLLTQSASAAITAQLDMGDRGTEVTELQVYLAANPSLYPSGLVTGYFGQLTKAGVERFQTLHGIASSGTPATTGYGRVGPRTISALNLRLGGMGADVHAPSITSVNVSTGTNSAAVAWGASEMARGKLYYSTSPLRLSNTFDATGFSSGEIIVNGTLASYDGIAKMSHLTNIDGLTPNTTYYYLALVLDASNNVSITKPAFFVTTQ</sequence>
<reference evidence="2 3" key="1">
    <citation type="submission" date="2017-09" db="EMBL/GenBank/DDBJ databases">
        <title>Depth-based differentiation of microbial function through sediment-hosted aquifers and enrichment of novel symbionts in the deep terrestrial subsurface.</title>
        <authorList>
            <person name="Probst A.J."/>
            <person name="Ladd B."/>
            <person name="Jarett J.K."/>
            <person name="Geller-Mcgrath D.E."/>
            <person name="Sieber C.M."/>
            <person name="Emerson J.B."/>
            <person name="Anantharaman K."/>
            <person name="Thomas B.C."/>
            <person name="Malmstrom R."/>
            <person name="Stieglmeier M."/>
            <person name="Klingl A."/>
            <person name="Woyke T."/>
            <person name="Ryan C.M."/>
            <person name="Banfield J.F."/>
        </authorList>
    </citation>
    <scope>NUCLEOTIDE SEQUENCE [LARGE SCALE GENOMIC DNA]</scope>
    <source>
        <strain evidence="2">CG10_big_fil_rev_8_21_14_0_10_45_14</strain>
    </source>
</reference>
<gene>
    <name evidence="2" type="ORF">COV07_00435</name>
</gene>
<dbReference type="Gene3D" id="1.10.101.10">
    <property type="entry name" value="PGBD-like superfamily/PGBD"/>
    <property type="match status" value="1"/>
</dbReference>
<dbReference type="AlphaFoldDB" id="A0A2H0RKS2"/>
<dbReference type="InterPro" id="IPR036365">
    <property type="entry name" value="PGBD-like_sf"/>
</dbReference>
<organism evidence="2 3">
    <name type="scientific">Candidatus Vogelbacteria bacterium CG10_big_fil_rev_8_21_14_0_10_45_14</name>
    <dbReference type="NCBI Taxonomy" id="1975042"/>
    <lineage>
        <taxon>Bacteria</taxon>
        <taxon>Candidatus Vogeliibacteriota</taxon>
    </lineage>
</organism>
<dbReference type="Pfam" id="PF01471">
    <property type="entry name" value="PG_binding_1"/>
    <property type="match status" value="1"/>
</dbReference>
<proteinExistence type="predicted"/>
<accession>A0A2H0RKS2</accession>
<evidence type="ECO:0000313" key="2">
    <source>
        <dbReference type="EMBL" id="PIR47129.1"/>
    </source>
</evidence>
<dbReference type="InterPro" id="IPR008963">
    <property type="entry name" value="Purple_acid_Pase-like_N"/>
</dbReference>
<protein>
    <recommendedName>
        <fullName evidence="1">Peptidoglycan binding-like domain-containing protein</fullName>
    </recommendedName>
</protein>
<evidence type="ECO:0000313" key="3">
    <source>
        <dbReference type="Proteomes" id="UP000230833"/>
    </source>
</evidence>
<dbReference type="InterPro" id="IPR036366">
    <property type="entry name" value="PGBDSf"/>
</dbReference>